<name>A0A8S9YZJ0_9TREM</name>
<sequence length="446" mass="51376">MCSLDWYYVVLVTMNNWCNCVPSTDHFLVSASTGQYTRHCFFFGSYLISALYIPASILVFMPMIALAQEAHSTVPLYHSSPTMQRALSSLGYSSWSEAELAAHTQVPSFRRFFQQTRIAIKEGGGTWNCTANISNALVPVDNVTGWTNVLFFTTAFLLSVLLTHIRQYVSVRVVAWAKRSGVQSTDTAKVSESVWKGTMHGLLWLSSLYVVILSRKHSFFYRPCQVWDGIVWNENLYVNPPAFDLQVLYALQLAHYLHTVYATLFVDTWRSDWIALVLHHVVTLSLISLSFIRRFLPLGALVLFIHDISDVLLEFTKLNVYFKWRHGKPSMINKYLSDVGFLLFALSWLVFRLYWFPMKLLLASNWCIFLEVGCVRPWEFLSFNSLMWILQFLHIYWFWLILQLLYKILTGKLSELEDIRESLPAANGSRCSSESNGFVKHKDPVS</sequence>
<keyword evidence="4 7" id="KW-0812">Transmembrane</keyword>
<dbReference type="EMBL" id="JTDE01001597">
    <property type="protein sequence ID" value="KAF7258660.1"/>
    <property type="molecule type" value="Genomic_DNA"/>
</dbReference>
<feature type="transmembrane region" description="Helical" evidence="9">
    <location>
        <begin position="386"/>
        <end position="406"/>
    </location>
</feature>
<evidence type="ECO:0000256" key="4">
    <source>
        <dbReference type="ARBA" id="ARBA00022692"/>
    </source>
</evidence>
<feature type="transmembrane region" description="Helical" evidence="9">
    <location>
        <begin position="335"/>
        <end position="355"/>
    </location>
</feature>
<dbReference type="InterPro" id="IPR016439">
    <property type="entry name" value="Lag1/Lac1-like"/>
</dbReference>
<gene>
    <name evidence="11" type="ORF">EG68_04280</name>
</gene>
<proteinExistence type="predicted"/>
<accession>A0A8S9YZJ0</accession>
<dbReference type="InterPro" id="IPR006634">
    <property type="entry name" value="TLC-dom"/>
</dbReference>
<dbReference type="PANTHER" id="PTHR12560">
    <property type="entry name" value="LONGEVITY ASSURANCE FACTOR 1 LAG1"/>
    <property type="match status" value="1"/>
</dbReference>
<keyword evidence="5 9" id="KW-1133">Transmembrane helix</keyword>
<comment type="caution">
    <text evidence="11">The sequence shown here is derived from an EMBL/GenBank/DDBJ whole genome shotgun (WGS) entry which is preliminary data.</text>
</comment>
<dbReference type="Proteomes" id="UP000822476">
    <property type="component" value="Unassembled WGS sequence"/>
</dbReference>
<dbReference type="GO" id="GO:0046513">
    <property type="term" value="P:ceramide biosynthetic process"/>
    <property type="evidence" value="ECO:0007669"/>
    <property type="project" value="InterPro"/>
</dbReference>
<evidence type="ECO:0000313" key="12">
    <source>
        <dbReference type="Proteomes" id="UP000822476"/>
    </source>
</evidence>
<dbReference type="AlphaFoldDB" id="A0A8S9YZJ0"/>
<feature type="domain" description="TLC" evidence="10">
    <location>
        <begin position="186"/>
        <end position="410"/>
    </location>
</feature>
<dbReference type="PROSITE" id="PS50922">
    <property type="entry name" value="TLC"/>
    <property type="match status" value="1"/>
</dbReference>
<organism evidence="11 12">
    <name type="scientific">Paragonimus skrjabini miyazakii</name>
    <dbReference type="NCBI Taxonomy" id="59628"/>
    <lineage>
        <taxon>Eukaryota</taxon>
        <taxon>Metazoa</taxon>
        <taxon>Spiralia</taxon>
        <taxon>Lophotrochozoa</taxon>
        <taxon>Platyhelminthes</taxon>
        <taxon>Trematoda</taxon>
        <taxon>Digenea</taxon>
        <taxon>Plagiorchiida</taxon>
        <taxon>Troglotremata</taxon>
        <taxon>Troglotrematidae</taxon>
        <taxon>Paragonimus</taxon>
    </lineage>
</organism>
<evidence type="ECO:0000256" key="1">
    <source>
        <dbReference type="ARBA" id="ARBA00004141"/>
    </source>
</evidence>
<feature type="region of interest" description="Disordered" evidence="8">
    <location>
        <begin position="426"/>
        <end position="446"/>
    </location>
</feature>
<evidence type="ECO:0000256" key="3">
    <source>
        <dbReference type="ARBA" id="ARBA00004991"/>
    </source>
</evidence>
<dbReference type="Pfam" id="PF03798">
    <property type="entry name" value="TRAM_LAG1_CLN8"/>
    <property type="match status" value="1"/>
</dbReference>
<evidence type="ECO:0000313" key="11">
    <source>
        <dbReference type="EMBL" id="KAF7258660.1"/>
    </source>
</evidence>
<evidence type="ECO:0000259" key="10">
    <source>
        <dbReference type="PROSITE" id="PS50922"/>
    </source>
</evidence>
<comment type="subcellular location">
    <subcellularLocation>
        <location evidence="1">Membrane</location>
        <topology evidence="1">Multi-pass membrane protein</topology>
    </subcellularLocation>
</comment>
<comment type="pathway">
    <text evidence="3">Sphingolipid metabolism.</text>
</comment>
<dbReference type="PANTHER" id="PTHR12560:SF58">
    <property type="entry name" value="CERAMIDE SYNTHASE 1"/>
    <property type="match status" value="1"/>
</dbReference>
<keyword evidence="12" id="KW-1185">Reference proteome</keyword>
<feature type="transmembrane region" description="Helical" evidence="9">
    <location>
        <begin position="40"/>
        <end position="67"/>
    </location>
</feature>
<evidence type="ECO:0000256" key="6">
    <source>
        <dbReference type="ARBA" id="ARBA00023136"/>
    </source>
</evidence>
<evidence type="ECO:0000256" key="5">
    <source>
        <dbReference type="ARBA" id="ARBA00022989"/>
    </source>
</evidence>
<feature type="transmembrane region" description="Helical" evidence="9">
    <location>
        <begin position="143"/>
        <end position="162"/>
    </location>
</feature>
<dbReference type="SMART" id="SM00724">
    <property type="entry name" value="TLC"/>
    <property type="match status" value="1"/>
</dbReference>
<evidence type="ECO:0000256" key="8">
    <source>
        <dbReference type="SAM" id="MobiDB-lite"/>
    </source>
</evidence>
<dbReference type="GO" id="GO:0050291">
    <property type="term" value="F:sphingosine N-acyltransferase activity"/>
    <property type="evidence" value="ECO:0007669"/>
    <property type="project" value="InterPro"/>
</dbReference>
<evidence type="ECO:0000256" key="2">
    <source>
        <dbReference type="ARBA" id="ARBA00004760"/>
    </source>
</evidence>
<evidence type="ECO:0000256" key="7">
    <source>
        <dbReference type="PROSITE-ProRule" id="PRU00205"/>
    </source>
</evidence>
<evidence type="ECO:0000256" key="9">
    <source>
        <dbReference type="SAM" id="Phobius"/>
    </source>
</evidence>
<protein>
    <recommendedName>
        <fullName evidence="10">TLC domain-containing protein</fullName>
    </recommendedName>
</protein>
<keyword evidence="6 7" id="KW-0472">Membrane</keyword>
<comment type="pathway">
    <text evidence="2">Lipid metabolism; sphingolipid metabolism.</text>
</comment>
<reference evidence="11" key="1">
    <citation type="submission" date="2019-07" db="EMBL/GenBank/DDBJ databases">
        <title>Annotation for the trematode Paragonimus miyazaki's.</title>
        <authorList>
            <person name="Choi Y.-J."/>
        </authorList>
    </citation>
    <scope>NUCLEOTIDE SEQUENCE</scope>
    <source>
        <strain evidence="11">Japan</strain>
    </source>
</reference>
<dbReference type="OrthoDB" id="6235079at2759"/>
<dbReference type="GO" id="GO:0016020">
    <property type="term" value="C:membrane"/>
    <property type="evidence" value="ECO:0007669"/>
    <property type="project" value="UniProtKB-SubCell"/>
</dbReference>